<evidence type="ECO:0000313" key="2">
    <source>
        <dbReference type="Proteomes" id="UP000566819"/>
    </source>
</evidence>
<dbReference type="AlphaFoldDB" id="A0A8H4S0F2"/>
<dbReference type="OrthoDB" id="3562136at2759"/>
<protein>
    <submittedName>
        <fullName evidence="1">Uncharacterized protein</fullName>
    </submittedName>
</protein>
<organism evidence="1 2">
    <name type="scientific">Cudoniella acicularis</name>
    <dbReference type="NCBI Taxonomy" id="354080"/>
    <lineage>
        <taxon>Eukaryota</taxon>
        <taxon>Fungi</taxon>
        <taxon>Dikarya</taxon>
        <taxon>Ascomycota</taxon>
        <taxon>Pezizomycotina</taxon>
        <taxon>Leotiomycetes</taxon>
        <taxon>Helotiales</taxon>
        <taxon>Tricladiaceae</taxon>
        <taxon>Cudoniella</taxon>
    </lineage>
</organism>
<gene>
    <name evidence="1" type="ORF">G7Y89_g154</name>
</gene>
<dbReference type="Proteomes" id="UP000566819">
    <property type="component" value="Unassembled WGS sequence"/>
</dbReference>
<evidence type="ECO:0000313" key="1">
    <source>
        <dbReference type="EMBL" id="KAF4637942.1"/>
    </source>
</evidence>
<accession>A0A8H4S0F2</accession>
<comment type="caution">
    <text evidence="1">The sequence shown here is derived from an EMBL/GenBank/DDBJ whole genome shotgun (WGS) entry which is preliminary data.</text>
</comment>
<sequence>MLSLVSKFHPVITFYILAQNLQNGDPINYNYILPTLQRPASNVPLPKGNLRSLQEYFRNPADCELPYPKLSCVIINYTLDRTILRCNHCDLVATNKRAMDAEFPPPTRESPVEKIEKHIKQAEELITEGIRKEDLEKTLPVMRTKLKEAIALRERKVDKAWREHWGIWGKGKFEFED</sequence>
<keyword evidence="2" id="KW-1185">Reference proteome</keyword>
<proteinExistence type="predicted"/>
<dbReference type="EMBL" id="JAAMPI010000005">
    <property type="protein sequence ID" value="KAF4637942.1"/>
    <property type="molecule type" value="Genomic_DNA"/>
</dbReference>
<reference evidence="1 2" key="1">
    <citation type="submission" date="2020-03" db="EMBL/GenBank/DDBJ databases">
        <title>Draft Genome Sequence of Cudoniella acicularis.</title>
        <authorList>
            <person name="Buettner E."/>
            <person name="Kellner H."/>
        </authorList>
    </citation>
    <scope>NUCLEOTIDE SEQUENCE [LARGE SCALE GENOMIC DNA]</scope>
    <source>
        <strain evidence="1 2">DSM 108380</strain>
    </source>
</reference>
<name>A0A8H4S0F2_9HELO</name>